<reference evidence="6" key="1">
    <citation type="submission" date="2021-04" db="EMBL/GenBank/DDBJ databases">
        <title>Oceanospirillales bacteria with DddD are important DMSP degraders in coastal seawater.</title>
        <authorList>
            <person name="Liu J."/>
        </authorList>
    </citation>
    <scope>NUCLEOTIDE SEQUENCE</scope>
    <source>
        <strain evidence="6">D13-4</strain>
    </source>
</reference>
<dbReference type="Gene3D" id="2.40.30.170">
    <property type="match status" value="1"/>
</dbReference>
<dbReference type="PANTHER" id="PTHR30469">
    <property type="entry name" value="MULTIDRUG RESISTANCE PROTEIN MDTA"/>
    <property type="match status" value="1"/>
</dbReference>
<evidence type="ECO:0000313" key="7">
    <source>
        <dbReference type="Proteomes" id="UP001059672"/>
    </source>
</evidence>
<feature type="domain" description="Multidrug resistance protein MdtA-like barrel-sandwich hybrid" evidence="5">
    <location>
        <begin position="41"/>
        <end position="164"/>
    </location>
</feature>
<accession>A0ABY5HCW8</accession>
<feature type="domain" description="Multidrug resistance protein MdtA-like alpha-helical hairpin" evidence="4">
    <location>
        <begin position="76"/>
        <end position="135"/>
    </location>
</feature>
<dbReference type="Gene3D" id="1.10.287.470">
    <property type="entry name" value="Helix hairpin bin"/>
    <property type="match status" value="1"/>
</dbReference>
<evidence type="ECO:0000259" key="5">
    <source>
        <dbReference type="Pfam" id="PF25917"/>
    </source>
</evidence>
<name>A0ABY5HCW8_9PSED</name>
<dbReference type="Pfam" id="PF25876">
    <property type="entry name" value="HH_MFP_RND"/>
    <property type="match status" value="1"/>
</dbReference>
<feature type="signal peptide" evidence="3">
    <location>
        <begin position="1"/>
        <end position="20"/>
    </location>
</feature>
<dbReference type="InterPro" id="IPR058625">
    <property type="entry name" value="MdtA-like_BSH"/>
</dbReference>
<dbReference type="Pfam" id="PF25917">
    <property type="entry name" value="BSH_RND"/>
    <property type="match status" value="1"/>
</dbReference>
<evidence type="ECO:0000256" key="3">
    <source>
        <dbReference type="SAM" id="SignalP"/>
    </source>
</evidence>
<dbReference type="NCBIfam" id="TIGR01730">
    <property type="entry name" value="RND_mfp"/>
    <property type="match status" value="1"/>
</dbReference>
<gene>
    <name evidence="6" type="ORF">KDW96_17690</name>
</gene>
<dbReference type="Proteomes" id="UP001059672">
    <property type="component" value="Chromosome"/>
</dbReference>
<evidence type="ECO:0000256" key="2">
    <source>
        <dbReference type="ARBA" id="ARBA00023054"/>
    </source>
</evidence>
<protein>
    <submittedName>
        <fullName evidence="6">Efflux RND transporter periplasmic adaptor subunit</fullName>
    </submittedName>
</protein>
<keyword evidence="7" id="KW-1185">Reference proteome</keyword>
<feature type="chain" id="PRO_5045386130" evidence="3">
    <location>
        <begin position="21"/>
        <end position="248"/>
    </location>
</feature>
<dbReference type="EMBL" id="CP073346">
    <property type="protein sequence ID" value="UTW09954.1"/>
    <property type="molecule type" value="Genomic_DNA"/>
</dbReference>
<organism evidence="6 7">
    <name type="scientific">Pseudomonas benzenivorans</name>
    <dbReference type="NCBI Taxonomy" id="556533"/>
    <lineage>
        <taxon>Bacteria</taxon>
        <taxon>Pseudomonadati</taxon>
        <taxon>Pseudomonadota</taxon>
        <taxon>Gammaproteobacteria</taxon>
        <taxon>Pseudomonadales</taxon>
        <taxon>Pseudomonadaceae</taxon>
        <taxon>Pseudomonas</taxon>
    </lineage>
</organism>
<evidence type="ECO:0000256" key="1">
    <source>
        <dbReference type="ARBA" id="ARBA00009477"/>
    </source>
</evidence>
<dbReference type="InterPro" id="IPR006143">
    <property type="entry name" value="RND_pump_MFP"/>
</dbReference>
<evidence type="ECO:0000259" key="4">
    <source>
        <dbReference type="Pfam" id="PF25876"/>
    </source>
</evidence>
<keyword evidence="3" id="KW-0732">Signal</keyword>
<proteinExistence type="inferred from homology"/>
<dbReference type="InterPro" id="IPR058624">
    <property type="entry name" value="MdtA-like_HH"/>
</dbReference>
<dbReference type="SUPFAM" id="SSF111369">
    <property type="entry name" value="HlyD-like secretion proteins"/>
    <property type="match status" value="1"/>
</dbReference>
<sequence>MLWVAALVSLSGLSPLNSVAAESDLVEREIRAQLAPRRHTTLAAEIGAKVKQLPVQESGSFKAGQTLILLDCSLQQAQLSKAQAALNAAEKIWSANSRLTELNSIGQLELDTSEAEVHKSRAEVAGNQAVLRKCKVVAPYAGRVAEQKVREQQYVQPGQALLEIIDNSELELEFIVPSRWLAWIKPEHDFLVQIDETGRSYPAKVTRIAAKVDPVSQSIKLTGTIDGTFTELISGMSGRVLISPPTGQ</sequence>
<comment type="similarity">
    <text evidence="1">Belongs to the membrane fusion protein (MFP) (TC 8.A.1) family.</text>
</comment>
<evidence type="ECO:0000313" key="6">
    <source>
        <dbReference type="EMBL" id="UTW09954.1"/>
    </source>
</evidence>
<keyword evidence="2" id="KW-0175">Coiled coil</keyword>